<feature type="compositionally biased region" description="Basic and acidic residues" evidence="2">
    <location>
        <begin position="126"/>
        <end position="148"/>
    </location>
</feature>
<evidence type="ECO:0000313" key="3">
    <source>
        <dbReference type="EMBL" id="EZG45214.1"/>
    </source>
</evidence>
<keyword evidence="4" id="KW-1185">Reference proteome</keyword>
<dbReference type="AlphaFoldDB" id="A0A023B0B6"/>
<comment type="caution">
    <text evidence="3">The sequence shown here is derived from an EMBL/GenBank/DDBJ whole genome shotgun (WGS) entry which is preliminary data.</text>
</comment>
<protein>
    <submittedName>
        <fullName evidence="3">Uncharacterized protein</fullName>
    </submittedName>
</protein>
<feature type="region of interest" description="Disordered" evidence="2">
    <location>
        <begin position="187"/>
        <end position="206"/>
    </location>
</feature>
<reference evidence="3" key="1">
    <citation type="submission" date="2013-12" db="EMBL/GenBank/DDBJ databases">
        <authorList>
            <person name="Omoto C.K."/>
            <person name="Sibley D."/>
            <person name="Venepally P."/>
            <person name="Hadjithomas M."/>
            <person name="Karamycheva S."/>
            <person name="Brunk B."/>
            <person name="Roos D."/>
            <person name="Caler E."/>
            <person name="Lorenzi H."/>
        </authorList>
    </citation>
    <scope>NUCLEOTIDE SEQUENCE</scope>
</reference>
<dbReference type="RefSeq" id="XP_011132541.1">
    <property type="nucleotide sequence ID" value="XM_011134239.1"/>
</dbReference>
<feature type="coiled-coil region" evidence="1">
    <location>
        <begin position="61"/>
        <end position="102"/>
    </location>
</feature>
<keyword evidence="1" id="KW-0175">Coiled coil</keyword>
<name>A0A023B0B6_GRENI</name>
<evidence type="ECO:0000256" key="2">
    <source>
        <dbReference type="SAM" id="MobiDB-lite"/>
    </source>
</evidence>
<dbReference type="OrthoDB" id="329887at2759"/>
<evidence type="ECO:0000256" key="1">
    <source>
        <dbReference type="SAM" id="Coils"/>
    </source>
</evidence>
<dbReference type="InterPro" id="IPR021366">
    <property type="entry name" value="DUF2981"/>
</dbReference>
<evidence type="ECO:0000313" key="4">
    <source>
        <dbReference type="Proteomes" id="UP000019763"/>
    </source>
</evidence>
<dbReference type="VEuPathDB" id="CryptoDB:GNI_140080"/>
<dbReference type="Pfam" id="PF11200">
    <property type="entry name" value="DUF2981"/>
    <property type="match status" value="1"/>
</dbReference>
<dbReference type="Proteomes" id="UP000019763">
    <property type="component" value="Unassembled WGS sequence"/>
</dbReference>
<proteinExistence type="predicted"/>
<feature type="region of interest" description="Disordered" evidence="2">
    <location>
        <begin position="122"/>
        <end position="170"/>
    </location>
</feature>
<gene>
    <name evidence="3" type="ORF">GNI_140080</name>
</gene>
<dbReference type="EMBL" id="AFNH02001036">
    <property type="protein sequence ID" value="EZG45214.1"/>
    <property type="molecule type" value="Genomic_DNA"/>
</dbReference>
<organism evidence="3 4">
    <name type="scientific">Gregarina niphandrodes</name>
    <name type="common">Septate eugregarine</name>
    <dbReference type="NCBI Taxonomy" id="110365"/>
    <lineage>
        <taxon>Eukaryota</taxon>
        <taxon>Sar</taxon>
        <taxon>Alveolata</taxon>
        <taxon>Apicomplexa</taxon>
        <taxon>Conoidasida</taxon>
        <taxon>Gregarinasina</taxon>
        <taxon>Eugregarinorida</taxon>
        <taxon>Gregarinidae</taxon>
        <taxon>Gregarina</taxon>
    </lineage>
</organism>
<dbReference type="GeneID" id="22914966"/>
<accession>A0A023B0B6</accession>
<sequence>MSGLLGCEFLDVFHFLPQPPKHPTTDKDTVPLSAAASVTPLNAVIKTDPKVLEEKQQARAETVQKQKAKQATKEAEKLQKKAAKLEQKYVETKEKEKETQQDDETSFLMMKPSSLATSFINTLNDHNVDPSDQDEAHRSEGSWREHDRKTRKKSATSRGQDGWPWGNGSGILEGGWVNWIEDDDETEALSKKSAAGSPAKGVSEEEISVDELPGVYSELSDEGQKLVQAQMKNMKHVAKICCGATLMVLTGIRLYFLWTTLSWALNKCISFDVLEDAPDQFDALMDAADNGNIGAADLQLDIEDNTPLNAAPSL</sequence>